<keyword evidence="2" id="KW-1185">Reference proteome</keyword>
<proteinExistence type="predicted"/>
<evidence type="ECO:0000313" key="2">
    <source>
        <dbReference type="Proteomes" id="UP000290289"/>
    </source>
</evidence>
<accession>A0A498KHD1</accession>
<name>A0A498KHD1_MALDO</name>
<protein>
    <submittedName>
        <fullName evidence="1">Uncharacterized protein</fullName>
    </submittedName>
</protein>
<organism evidence="1 2">
    <name type="scientific">Malus domestica</name>
    <name type="common">Apple</name>
    <name type="synonym">Pyrus malus</name>
    <dbReference type="NCBI Taxonomy" id="3750"/>
    <lineage>
        <taxon>Eukaryota</taxon>
        <taxon>Viridiplantae</taxon>
        <taxon>Streptophyta</taxon>
        <taxon>Embryophyta</taxon>
        <taxon>Tracheophyta</taxon>
        <taxon>Spermatophyta</taxon>
        <taxon>Magnoliopsida</taxon>
        <taxon>eudicotyledons</taxon>
        <taxon>Gunneridae</taxon>
        <taxon>Pentapetalae</taxon>
        <taxon>rosids</taxon>
        <taxon>fabids</taxon>
        <taxon>Rosales</taxon>
        <taxon>Rosaceae</taxon>
        <taxon>Amygdaloideae</taxon>
        <taxon>Maleae</taxon>
        <taxon>Malus</taxon>
    </lineage>
</organism>
<gene>
    <name evidence="1" type="ORF">DVH24_025942</name>
</gene>
<sequence length="121" mass="13397">MILFALGLPFPHGFVFGNSRATSQWVTHLGSALASFSLNFGVPTEPGSSFDKRKEEFSTGSCRSHRQRRRWIFHAFGGGHVHIRHITSYPSGDVGYYNPPSLGARRPHRHTSCCGVALITN</sequence>
<dbReference type="Proteomes" id="UP000290289">
    <property type="component" value="Chromosome 2"/>
</dbReference>
<dbReference type="AlphaFoldDB" id="A0A498KHD1"/>
<dbReference type="EMBL" id="RDQH01000328">
    <property type="protein sequence ID" value="RXI06806.1"/>
    <property type="molecule type" value="Genomic_DNA"/>
</dbReference>
<reference evidence="1 2" key="1">
    <citation type="submission" date="2018-10" db="EMBL/GenBank/DDBJ databases">
        <title>A high-quality apple genome assembly.</title>
        <authorList>
            <person name="Hu J."/>
        </authorList>
    </citation>
    <scope>NUCLEOTIDE SEQUENCE [LARGE SCALE GENOMIC DNA]</scope>
    <source>
        <strain evidence="2">cv. HFTH1</strain>
        <tissue evidence="1">Young leaf</tissue>
    </source>
</reference>
<comment type="caution">
    <text evidence="1">The sequence shown here is derived from an EMBL/GenBank/DDBJ whole genome shotgun (WGS) entry which is preliminary data.</text>
</comment>
<evidence type="ECO:0000313" key="1">
    <source>
        <dbReference type="EMBL" id="RXI06806.1"/>
    </source>
</evidence>